<dbReference type="Gene3D" id="3.90.320.10">
    <property type="match status" value="1"/>
</dbReference>
<evidence type="ECO:0000256" key="6">
    <source>
        <dbReference type="ARBA" id="ARBA00022806"/>
    </source>
</evidence>
<dbReference type="PROSITE" id="PS51217">
    <property type="entry name" value="UVRD_HELICASE_CTER"/>
    <property type="match status" value="1"/>
</dbReference>
<evidence type="ECO:0000256" key="16">
    <source>
        <dbReference type="SAM" id="MobiDB-lite"/>
    </source>
</evidence>
<dbReference type="RefSeq" id="WP_346028593.1">
    <property type="nucleotide sequence ID" value="NZ_BAAAON010000003.1"/>
</dbReference>
<keyword evidence="4" id="KW-0227">DNA damage</keyword>
<evidence type="ECO:0000259" key="17">
    <source>
        <dbReference type="PROSITE" id="PS51198"/>
    </source>
</evidence>
<dbReference type="Gene3D" id="3.40.50.300">
    <property type="entry name" value="P-loop containing nucleotide triphosphate hydrolases"/>
    <property type="match status" value="3"/>
</dbReference>
<dbReference type="InterPro" id="IPR038726">
    <property type="entry name" value="PDDEXK_AddAB-type"/>
</dbReference>
<dbReference type="InterPro" id="IPR014016">
    <property type="entry name" value="UvrD-like_ATP-bd"/>
</dbReference>
<comment type="similarity">
    <text evidence="1">Belongs to the helicase family. UvrD subfamily.</text>
</comment>
<name>A0ABP5MVA9_9MICC</name>
<evidence type="ECO:0000256" key="15">
    <source>
        <dbReference type="PROSITE-ProRule" id="PRU00560"/>
    </source>
</evidence>
<feature type="binding site" evidence="15">
    <location>
        <begin position="104"/>
        <end position="111"/>
    </location>
    <ligand>
        <name>ATP</name>
        <dbReference type="ChEBI" id="CHEBI:30616"/>
    </ligand>
</feature>
<dbReference type="Pfam" id="PF00580">
    <property type="entry name" value="UvrD-helicase"/>
    <property type="match status" value="1"/>
</dbReference>
<comment type="catalytic activity">
    <reaction evidence="12">
        <text>Couples ATP hydrolysis with the unwinding of duplex DNA by translocating in the 3'-5' direction.</text>
        <dbReference type="EC" id="5.6.2.4"/>
    </reaction>
</comment>
<comment type="catalytic activity">
    <reaction evidence="14">
        <text>ATP + H2O = ADP + phosphate + H(+)</text>
        <dbReference type="Rhea" id="RHEA:13065"/>
        <dbReference type="ChEBI" id="CHEBI:15377"/>
        <dbReference type="ChEBI" id="CHEBI:15378"/>
        <dbReference type="ChEBI" id="CHEBI:30616"/>
        <dbReference type="ChEBI" id="CHEBI:43474"/>
        <dbReference type="ChEBI" id="CHEBI:456216"/>
        <dbReference type="EC" id="5.6.2.4"/>
    </reaction>
</comment>
<accession>A0ABP5MVA9</accession>
<sequence>MKFKWVPSRTPKRAATPSPFAAEVGTPNRSTPDRPKTTGQEVSAEPRESVRPTTSIESGNTTAAPPKPTETKHLPRPPASSVPELEGDGAAAVEHRGSHIQIIAAAGSGKTEVVSQRVASLLADGEPPESIVAFTFTEKAAAELKERIRERVTSLRGPEASDQLGRLFVGTIHAYCFRMLQTYVPKYETYTPLDANQLTNLLFRESNRLGIKTLAAQGGLFRSIRMFQRGVDVIENELLDVATLPDDSFRKAVVEYYAMLDRYQFMSFGTQISLAVQALENPEIHAEVTKPLKHLVVDEYQDVNLAQERLISLLSKPHGSVDLVVVGDDDQAIYQWRGSAVENIVTFDKRYPNVRQFRLLTNRRSRPGVVEVANAFAKTIPARIEKDMEPFRQGDGPSVAFSRNAGTEDDEANEIARQILEFRQAGVPFNNIAILVRGRAAYPAILSALAKDQIPVQPGGRTGLFAQPEAEVLAATYAWIADVDWSAEQFGFRQTVTLERLLDDYSRIFELNAVRHAALSKHLVAWKEAALASSFNENLVGDFYVLAELLGVNEWDFANEFTRNRLGTLARFTNVLADYEGVNWRARRDPDHPGEQVGARSGGEWFYKAFAIVLSNYAVGSYDDFAGEEDLYEDGVALGTVHGAKGLEWPVVFLPSLVKTRFPSSKNGMAQEWPPSLLGRFDVGRYQGTDADERRLFYVAVTRARDAVLLSCHSLMGSGKKRNASPYYDYVRQIFDDDGKPTSVAGKTRVTEAEVALTYSELAAFESCPRSYMLKNELGFMPTIQAELGYGNAVHHTMRVLAERTKATGTLPTEKQVNQLLDSEFFLPFANKAGHKEMREKARKLVHQYVSDHPSDLLRTWATERPFELYLDGVVISGRADVIYDEHDGQVGSLAIVDYKTSTGEQANPLQLQIYANAGRREGLDVSAAFIHDLGTTQRYDVNVGQHAVASAEVAVIATVESLRRREYEPRPERTKCRMCDVRRLCNAARVR</sequence>
<evidence type="ECO:0000256" key="10">
    <source>
        <dbReference type="ARBA" id="ARBA00023204"/>
    </source>
</evidence>
<evidence type="ECO:0000256" key="11">
    <source>
        <dbReference type="ARBA" id="ARBA00023235"/>
    </source>
</evidence>
<dbReference type="Pfam" id="PF13361">
    <property type="entry name" value="UvrD_C"/>
    <property type="match status" value="2"/>
</dbReference>
<dbReference type="EC" id="5.6.2.4" evidence="13"/>
<dbReference type="PANTHER" id="PTHR11070:SF55">
    <property type="entry name" value="DNA 3'-5' HELICASE"/>
    <property type="match status" value="1"/>
</dbReference>
<keyword evidence="2" id="KW-0540">Nuclease</keyword>
<evidence type="ECO:0000256" key="4">
    <source>
        <dbReference type="ARBA" id="ARBA00022763"/>
    </source>
</evidence>
<keyword evidence="11" id="KW-0413">Isomerase</keyword>
<evidence type="ECO:0000256" key="9">
    <source>
        <dbReference type="ARBA" id="ARBA00023125"/>
    </source>
</evidence>
<keyword evidence="5 15" id="KW-0378">Hydrolase</keyword>
<keyword evidence="7" id="KW-0269">Exonuclease</keyword>
<dbReference type="Pfam" id="PF12705">
    <property type="entry name" value="PDDEXK_1"/>
    <property type="match status" value="1"/>
</dbReference>
<dbReference type="CDD" id="cd17932">
    <property type="entry name" value="DEXQc_UvrD"/>
    <property type="match status" value="1"/>
</dbReference>
<evidence type="ECO:0000259" key="18">
    <source>
        <dbReference type="PROSITE" id="PS51217"/>
    </source>
</evidence>
<evidence type="ECO:0000256" key="7">
    <source>
        <dbReference type="ARBA" id="ARBA00022839"/>
    </source>
</evidence>
<evidence type="ECO:0000313" key="19">
    <source>
        <dbReference type="EMBL" id="GAA2177228.1"/>
    </source>
</evidence>
<organism evidence="19 20">
    <name type="scientific">Arthrobacter parietis</name>
    <dbReference type="NCBI Taxonomy" id="271434"/>
    <lineage>
        <taxon>Bacteria</taxon>
        <taxon>Bacillati</taxon>
        <taxon>Actinomycetota</taxon>
        <taxon>Actinomycetes</taxon>
        <taxon>Micrococcales</taxon>
        <taxon>Micrococcaceae</taxon>
        <taxon>Arthrobacter</taxon>
    </lineage>
</organism>
<evidence type="ECO:0000313" key="20">
    <source>
        <dbReference type="Proteomes" id="UP001500974"/>
    </source>
</evidence>
<evidence type="ECO:0000256" key="14">
    <source>
        <dbReference type="ARBA" id="ARBA00048988"/>
    </source>
</evidence>
<dbReference type="InterPro" id="IPR011604">
    <property type="entry name" value="PDDEXK-like_dom_sf"/>
</dbReference>
<dbReference type="PANTHER" id="PTHR11070">
    <property type="entry name" value="UVRD / RECB / PCRA DNA HELICASE FAMILY MEMBER"/>
    <property type="match status" value="1"/>
</dbReference>
<dbReference type="InterPro" id="IPR027417">
    <property type="entry name" value="P-loop_NTPase"/>
</dbReference>
<dbReference type="InterPro" id="IPR014017">
    <property type="entry name" value="DNA_helicase_UvrD-like_C"/>
</dbReference>
<keyword evidence="3 15" id="KW-0547">Nucleotide-binding</keyword>
<keyword evidence="8 15" id="KW-0067">ATP-binding</keyword>
<dbReference type="SUPFAM" id="SSF52540">
    <property type="entry name" value="P-loop containing nucleoside triphosphate hydrolases"/>
    <property type="match status" value="1"/>
</dbReference>
<evidence type="ECO:0000256" key="2">
    <source>
        <dbReference type="ARBA" id="ARBA00022722"/>
    </source>
</evidence>
<evidence type="ECO:0000256" key="12">
    <source>
        <dbReference type="ARBA" id="ARBA00034617"/>
    </source>
</evidence>
<gene>
    <name evidence="19" type="ORF">GCM10009784_27030</name>
</gene>
<dbReference type="PROSITE" id="PS51198">
    <property type="entry name" value="UVRD_HELICASE_ATP_BIND"/>
    <property type="match status" value="1"/>
</dbReference>
<dbReference type="InterPro" id="IPR000212">
    <property type="entry name" value="DNA_helicase_UvrD/REP"/>
</dbReference>
<evidence type="ECO:0000256" key="8">
    <source>
        <dbReference type="ARBA" id="ARBA00022840"/>
    </source>
</evidence>
<reference evidence="20" key="1">
    <citation type="journal article" date="2019" name="Int. J. Syst. Evol. Microbiol.">
        <title>The Global Catalogue of Microorganisms (GCM) 10K type strain sequencing project: providing services to taxonomists for standard genome sequencing and annotation.</title>
        <authorList>
            <consortium name="The Broad Institute Genomics Platform"/>
            <consortium name="The Broad Institute Genome Sequencing Center for Infectious Disease"/>
            <person name="Wu L."/>
            <person name="Ma J."/>
        </authorList>
    </citation>
    <scope>NUCLEOTIDE SEQUENCE [LARGE SCALE GENOMIC DNA]</scope>
    <source>
        <strain evidence="20">JCM 14917</strain>
    </source>
</reference>
<evidence type="ECO:0000256" key="13">
    <source>
        <dbReference type="ARBA" id="ARBA00034808"/>
    </source>
</evidence>
<dbReference type="EMBL" id="BAAAON010000003">
    <property type="protein sequence ID" value="GAA2177228.1"/>
    <property type="molecule type" value="Genomic_DNA"/>
</dbReference>
<proteinExistence type="inferred from homology"/>
<keyword evidence="9" id="KW-0238">DNA-binding</keyword>
<keyword evidence="20" id="KW-1185">Reference proteome</keyword>
<feature type="region of interest" description="Disordered" evidence="16">
    <location>
        <begin position="1"/>
        <end position="89"/>
    </location>
</feature>
<evidence type="ECO:0000256" key="5">
    <source>
        <dbReference type="ARBA" id="ARBA00022801"/>
    </source>
</evidence>
<protein>
    <recommendedName>
        <fullName evidence="13">DNA 3'-5' helicase</fullName>
        <ecNumber evidence="13">5.6.2.4</ecNumber>
    </recommendedName>
</protein>
<feature type="compositionally biased region" description="Polar residues" evidence="16">
    <location>
        <begin position="51"/>
        <end position="60"/>
    </location>
</feature>
<dbReference type="InterPro" id="IPR013986">
    <property type="entry name" value="DExx_box_DNA_helicase_dom_sf"/>
</dbReference>
<keyword evidence="6 15" id="KW-0347">Helicase</keyword>
<evidence type="ECO:0000256" key="3">
    <source>
        <dbReference type="ARBA" id="ARBA00022741"/>
    </source>
</evidence>
<feature type="domain" description="UvrD-like helicase C-terminal" evidence="18">
    <location>
        <begin position="367"/>
        <end position="646"/>
    </location>
</feature>
<evidence type="ECO:0000256" key="1">
    <source>
        <dbReference type="ARBA" id="ARBA00009922"/>
    </source>
</evidence>
<feature type="domain" description="UvrD-like helicase ATP-binding" evidence="17">
    <location>
        <begin position="83"/>
        <end position="366"/>
    </location>
</feature>
<dbReference type="Proteomes" id="UP001500974">
    <property type="component" value="Unassembled WGS sequence"/>
</dbReference>
<comment type="caution">
    <text evidence="19">The sequence shown here is derived from an EMBL/GenBank/DDBJ whole genome shotgun (WGS) entry which is preliminary data.</text>
</comment>
<dbReference type="Gene3D" id="1.10.10.160">
    <property type="match status" value="1"/>
</dbReference>
<keyword evidence="10" id="KW-0234">DNA repair</keyword>